<protein>
    <recommendedName>
        <fullName evidence="4">Large ribosomal subunit protein eL32</fullName>
    </recommendedName>
    <alternativeName>
        <fullName evidence="5">50S ribosomal protein L32e</fullName>
    </alternativeName>
</protein>
<keyword evidence="3" id="KW-0687">Ribonucleoprotein</keyword>
<evidence type="ECO:0000256" key="2">
    <source>
        <dbReference type="ARBA" id="ARBA00022980"/>
    </source>
</evidence>
<dbReference type="GO" id="GO:0005840">
    <property type="term" value="C:ribosome"/>
    <property type="evidence" value="ECO:0007669"/>
    <property type="project" value="UniProtKB-KW"/>
</dbReference>
<dbReference type="CDD" id="cd00513">
    <property type="entry name" value="Ribosomal_L32_L32e"/>
    <property type="match status" value="1"/>
</dbReference>
<proteinExistence type="inferred from homology"/>
<comment type="caution">
    <text evidence="7">The sequence shown here is derived from an EMBL/GenBank/DDBJ whole genome shotgun (WGS) entry which is preliminary data.</text>
</comment>
<keyword evidence="2 7" id="KW-0689">Ribosomal protein</keyword>
<dbReference type="Pfam" id="PF01655">
    <property type="entry name" value="Ribosomal_L32e"/>
    <property type="match status" value="1"/>
</dbReference>
<feature type="region of interest" description="Disordered" evidence="6">
    <location>
        <begin position="1"/>
        <end position="40"/>
    </location>
</feature>
<sequence>MKKKEFKRQNSSRYKRSKKSWRKPKGGDSKMRKDKKGRPALVKVGYKKSESERGVHPSGFREVLVSNPQEVEDVDPETQAIRIASSVGKRKRELILDEAAERNIKVLNAKRREKVGSEDAEENSG</sequence>
<feature type="compositionally biased region" description="Basic residues" evidence="6">
    <location>
        <begin position="13"/>
        <end position="24"/>
    </location>
</feature>
<dbReference type="InterPro" id="IPR036351">
    <property type="entry name" value="Ribosomal_eL32_sf"/>
</dbReference>
<dbReference type="SUPFAM" id="SSF52042">
    <property type="entry name" value="Ribosomal protein L32e"/>
    <property type="match status" value="1"/>
</dbReference>
<dbReference type="SMART" id="SM01393">
    <property type="entry name" value="Ribosomal_L32e"/>
    <property type="match status" value="1"/>
</dbReference>
<keyword evidence="8" id="KW-1185">Reference proteome</keyword>
<evidence type="ECO:0000256" key="3">
    <source>
        <dbReference type="ARBA" id="ARBA00023274"/>
    </source>
</evidence>
<dbReference type="InterPro" id="IPR001515">
    <property type="entry name" value="Ribosomal_eL32"/>
</dbReference>
<dbReference type="InterPro" id="IPR023654">
    <property type="entry name" value="Ribosomal_eL32_arc"/>
</dbReference>
<evidence type="ECO:0000313" key="7">
    <source>
        <dbReference type="EMBL" id="KXB08240.1"/>
    </source>
</evidence>
<name>A0ABR5TJG4_9EURY</name>
<dbReference type="NCBIfam" id="NF006332">
    <property type="entry name" value="PRK08562.1"/>
    <property type="match status" value="1"/>
</dbReference>
<reference evidence="7 8" key="1">
    <citation type="journal article" date="2016" name="Sci. Rep.">
        <title>Metabolic traits of an uncultured archaeal lineage -MSBL1- from brine pools of the Red Sea.</title>
        <authorList>
            <person name="Mwirichia R."/>
            <person name="Alam I."/>
            <person name="Rashid M."/>
            <person name="Vinu M."/>
            <person name="Ba-Alawi W."/>
            <person name="Anthony Kamau A."/>
            <person name="Kamanda Ngugi D."/>
            <person name="Goker M."/>
            <person name="Klenk H.P."/>
            <person name="Bajic V."/>
            <person name="Stingl U."/>
        </authorList>
    </citation>
    <scope>NUCLEOTIDE SEQUENCE [LARGE SCALE GENOMIC DNA]</scope>
    <source>
        <strain evidence="7">SCGC-AAA382M17</strain>
    </source>
</reference>
<dbReference type="PANTHER" id="PTHR23413:SF1">
    <property type="entry name" value="RIBOSOMAL PROTEIN L32"/>
    <property type="match status" value="1"/>
</dbReference>
<evidence type="ECO:0000256" key="1">
    <source>
        <dbReference type="ARBA" id="ARBA00008431"/>
    </source>
</evidence>
<accession>A0ABR5TJG4</accession>
<evidence type="ECO:0000313" key="8">
    <source>
        <dbReference type="Proteomes" id="UP000070633"/>
    </source>
</evidence>
<dbReference type="PANTHER" id="PTHR23413">
    <property type="entry name" value="60S RIBOSOMAL PROTEIN L32 AND DNA-DIRECTED RNA POLYMERASE II, SUBUNIT N"/>
    <property type="match status" value="1"/>
</dbReference>
<gene>
    <name evidence="7" type="ORF">AKJ55_01295</name>
</gene>
<evidence type="ECO:0000256" key="6">
    <source>
        <dbReference type="SAM" id="MobiDB-lite"/>
    </source>
</evidence>
<dbReference type="Proteomes" id="UP000070633">
    <property type="component" value="Unassembled WGS sequence"/>
</dbReference>
<dbReference type="EMBL" id="LHYI01000025">
    <property type="protein sequence ID" value="KXB08240.1"/>
    <property type="molecule type" value="Genomic_DNA"/>
</dbReference>
<evidence type="ECO:0000256" key="5">
    <source>
        <dbReference type="ARBA" id="ARBA00035377"/>
    </source>
</evidence>
<organism evidence="7 8">
    <name type="scientific">candidate division MSBL1 archaeon SCGC-AAA382M17</name>
    <dbReference type="NCBI Taxonomy" id="1698284"/>
    <lineage>
        <taxon>Archaea</taxon>
        <taxon>Methanobacteriati</taxon>
        <taxon>Methanobacteriota</taxon>
        <taxon>candidate division MSBL1</taxon>
    </lineage>
</organism>
<comment type="similarity">
    <text evidence="1">Belongs to the eukaryotic ribosomal protein eL32 family.</text>
</comment>
<evidence type="ECO:0000256" key="4">
    <source>
        <dbReference type="ARBA" id="ARBA00035229"/>
    </source>
</evidence>